<organism evidence="3 4">
    <name type="scientific">Ascoidea rubescens DSM 1968</name>
    <dbReference type="NCBI Taxonomy" id="1344418"/>
    <lineage>
        <taxon>Eukaryota</taxon>
        <taxon>Fungi</taxon>
        <taxon>Dikarya</taxon>
        <taxon>Ascomycota</taxon>
        <taxon>Saccharomycotina</taxon>
        <taxon>Saccharomycetes</taxon>
        <taxon>Ascoideaceae</taxon>
        <taxon>Ascoidea</taxon>
    </lineage>
</organism>
<gene>
    <name evidence="3" type="ORF">ASCRUDRAFT_75858</name>
</gene>
<dbReference type="InParanoid" id="A0A1D2VHR2"/>
<feature type="region of interest" description="Disordered" evidence="1">
    <location>
        <begin position="592"/>
        <end position="636"/>
    </location>
</feature>
<dbReference type="Proteomes" id="UP000095038">
    <property type="component" value="Unassembled WGS sequence"/>
</dbReference>
<feature type="region of interest" description="Disordered" evidence="1">
    <location>
        <begin position="270"/>
        <end position="327"/>
    </location>
</feature>
<feature type="region of interest" description="Disordered" evidence="1">
    <location>
        <begin position="167"/>
        <end position="216"/>
    </location>
</feature>
<dbReference type="STRING" id="1344418.A0A1D2VHR2"/>
<protein>
    <submittedName>
        <fullName evidence="3">Uncharacterized protein</fullName>
    </submittedName>
</protein>
<feature type="compositionally biased region" description="Low complexity" evidence="1">
    <location>
        <begin position="179"/>
        <end position="216"/>
    </location>
</feature>
<dbReference type="GeneID" id="30966878"/>
<keyword evidence="4" id="KW-1185">Reference proteome</keyword>
<evidence type="ECO:0000313" key="3">
    <source>
        <dbReference type="EMBL" id="ODV61139.1"/>
    </source>
</evidence>
<feature type="region of interest" description="Disordered" evidence="1">
    <location>
        <begin position="540"/>
        <end position="562"/>
    </location>
</feature>
<proteinExistence type="predicted"/>
<feature type="compositionally biased region" description="Basic residues" evidence="1">
    <location>
        <begin position="605"/>
        <end position="622"/>
    </location>
</feature>
<evidence type="ECO:0000256" key="1">
    <source>
        <dbReference type="SAM" id="MobiDB-lite"/>
    </source>
</evidence>
<evidence type="ECO:0000256" key="2">
    <source>
        <dbReference type="SAM" id="Phobius"/>
    </source>
</evidence>
<dbReference type="RefSeq" id="XP_020047446.1">
    <property type="nucleotide sequence ID" value="XM_020193242.1"/>
</dbReference>
<feature type="compositionally biased region" description="Low complexity" evidence="1">
    <location>
        <begin position="302"/>
        <end position="327"/>
    </location>
</feature>
<accession>A0A1D2VHR2</accession>
<reference evidence="4" key="1">
    <citation type="submission" date="2016-05" db="EMBL/GenBank/DDBJ databases">
        <title>Comparative genomics of biotechnologically important yeasts.</title>
        <authorList>
            <consortium name="DOE Joint Genome Institute"/>
            <person name="Riley R."/>
            <person name="Haridas S."/>
            <person name="Wolfe K.H."/>
            <person name="Lopes M.R."/>
            <person name="Hittinger C.T."/>
            <person name="Goker M."/>
            <person name="Salamov A."/>
            <person name="Wisecaver J."/>
            <person name="Long T.M."/>
            <person name="Aerts A.L."/>
            <person name="Barry K."/>
            <person name="Choi C."/>
            <person name="Clum A."/>
            <person name="Coughlan A.Y."/>
            <person name="Deshpande S."/>
            <person name="Douglass A.P."/>
            <person name="Hanson S.J."/>
            <person name="Klenk H.-P."/>
            <person name="Labutti K."/>
            <person name="Lapidus A."/>
            <person name="Lindquist E."/>
            <person name="Lipzen A."/>
            <person name="Meier-Kolthoff J.P."/>
            <person name="Ohm R.A."/>
            <person name="Otillar R.P."/>
            <person name="Pangilinan J."/>
            <person name="Peng Y."/>
            <person name="Rokas A."/>
            <person name="Rosa C.A."/>
            <person name="Scheuner C."/>
            <person name="Sibirny A.A."/>
            <person name="Slot J.C."/>
            <person name="Stielow J.B."/>
            <person name="Sun H."/>
            <person name="Kurtzman C.P."/>
            <person name="Blackwell M."/>
            <person name="Grigoriev I.V."/>
            <person name="Jeffries T.W."/>
        </authorList>
    </citation>
    <scope>NUCLEOTIDE SEQUENCE [LARGE SCALE GENOMIC DNA]</scope>
    <source>
        <strain evidence="4">DSM 1968</strain>
    </source>
</reference>
<dbReference type="AlphaFoldDB" id="A0A1D2VHR2"/>
<feature type="region of interest" description="Disordered" evidence="1">
    <location>
        <begin position="1"/>
        <end position="34"/>
    </location>
</feature>
<feature type="compositionally biased region" description="Polar residues" evidence="1">
    <location>
        <begin position="270"/>
        <end position="301"/>
    </location>
</feature>
<name>A0A1D2VHR2_9ASCO</name>
<evidence type="ECO:0000313" key="4">
    <source>
        <dbReference type="Proteomes" id="UP000095038"/>
    </source>
</evidence>
<feature type="transmembrane region" description="Helical" evidence="2">
    <location>
        <begin position="693"/>
        <end position="713"/>
    </location>
</feature>
<sequence>MFKQPQQNHLNTANNNISNDGDTETTAPSHSTQFINNDNNNLIINELNDDNDILNDKYNDDFNDILSPQIFPSSIDNQSNIQSNFNDNNSNYPLSASMELTNSFSLISWKSLDSSFNNININQNNNQNSIQNNQNNQNTFTFNNNIINNLNNLNIFNIHNDSTKSNSILSSSDNELDTHSINNSINHNPINQNPTYHNPIHHNSNPNNANNTNTNINKYINKNTINHKNSIDSIQNNSNDSDDSETFDINLNPPLLSTKQLLSKFNIASENNTNDNSISTVKQLPTLTKNSPANTPNDSPKNSLTLNQNANNNNLNPSQQASSYLKDSLSKSRRKSSFVMPKLSLQNSSLIRNHKKKKLIKICLVGEKPILINIQNNLLNLINDSTNNKSTNNDNININISNDDYTLNFTNLNHSIDLILLVFDKFNGLYSKDLFNVIAKYNKPIIPIIYLINSINTGYINDSYNNVSNDFQYNDTTLLNILQNFNLKINTLPIILKTNQDYSNLLNDILITFNNQLDINNNNKFYVNKNHNSNLNLNFQSDNDEDDSDANNNKNFNVDINGNGDDYDLVENERELIQQMASDWTQSLIFSDSKSSNADPNVSRSKNKSKNTRNNLKNKNKFKPYSSFTANKNSNHDLNQHHVFKSNFTLNPNIIISNNNVNSKKKSASKKSLKNSLIDNLDPLSLDQNLVDLALKIGTGFGVIGFLLLIYYIKDVNQSLKDNLKSSPSLNNKEIILPSKKNSILEHIITFASSLATTSSSSSSSVSPDLVSNSNSYFNTQFISNYYVDLNNLKSLIIVSTQNIIYKTKDLILTFFYKFAFYC</sequence>
<keyword evidence="2" id="KW-0812">Transmembrane</keyword>
<keyword evidence="2" id="KW-0472">Membrane</keyword>
<dbReference type="EMBL" id="KV454480">
    <property type="protein sequence ID" value="ODV61139.1"/>
    <property type="molecule type" value="Genomic_DNA"/>
</dbReference>
<keyword evidence="2" id="KW-1133">Transmembrane helix</keyword>